<organism evidence="1">
    <name type="scientific">marine metagenome</name>
    <dbReference type="NCBI Taxonomy" id="408172"/>
    <lineage>
        <taxon>unclassified sequences</taxon>
        <taxon>metagenomes</taxon>
        <taxon>ecological metagenomes</taxon>
    </lineage>
</organism>
<reference evidence="1" key="1">
    <citation type="submission" date="2018-05" db="EMBL/GenBank/DDBJ databases">
        <authorList>
            <person name="Lanie J.A."/>
            <person name="Ng W.-L."/>
            <person name="Kazmierczak K.M."/>
            <person name="Andrzejewski T.M."/>
            <person name="Davidsen T.M."/>
            <person name="Wayne K.J."/>
            <person name="Tettelin H."/>
            <person name="Glass J.I."/>
            <person name="Rusch D."/>
            <person name="Podicherti R."/>
            <person name="Tsui H.-C.T."/>
            <person name="Winkler M.E."/>
        </authorList>
    </citation>
    <scope>NUCLEOTIDE SEQUENCE</scope>
</reference>
<gene>
    <name evidence="1" type="ORF">METZ01_LOCUS30283</name>
</gene>
<proteinExistence type="predicted"/>
<sequence>VTGRQIRSTLPEAQAYAANHGADESADRTADNAQCNDHTPMFYGASPLSYGLCGRYTGESSERQ</sequence>
<accession>A0A381QGC9</accession>
<feature type="non-terminal residue" evidence="1">
    <location>
        <position position="1"/>
    </location>
</feature>
<dbReference type="EMBL" id="UINC01001316">
    <property type="protein sequence ID" value="SUZ77429.1"/>
    <property type="molecule type" value="Genomic_DNA"/>
</dbReference>
<protein>
    <submittedName>
        <fullName evidence="1">Uncharacterized protein</fullName>
    </submittedName>
</protein>
<evidence type="ECO:0000313" key="1">
    <source>
        <dbReference type="EMBL" id="SUZ77429.1"/>
    </source>
</evidence>
<dbReference type="AlphaFoldDB" id="A0A381QGC9"/>
<name>A0A381QGC9_9ZZZZ</name>